<accession>A0AA88DMK9</accession>
<reference evidence="1" key="1">
    <citation type="submission" date="2023-07" db="EMBL/GenBank/DDBJ databases">
        <title>draft genome sequence of fig (Ficus carica).</title>
        <authorList>
            <person name="Takahashi T."/>
            <person name="Nishimura K."/>
        </authorList>
    </citation>
    <scope>NUCLEOTIDE SEQUENCE</scope>
</reference>
<dbReference type="Pfam" id="PF04646">
    <property type="entry name" value="DUF604"/>
    <property type="match status" value="2"/>
</dbReference>
<dbReference type="FunFam" id="3.90.550.50:FF:000006">
    <property type="entry name" value="Fringe-related protein-like"/>
    <property type="match status" value="1"/>
</dbReference>
<evidence type="ECO:0000313" key="1">
    <source>
        <dbReference type="EMBL" id="GMN58093.1"/>
    </source>
</evidence>
<sequence>MRGNLFGMLSAHPLSPLLSLHHLDVVDPIFPNTTNRTQALERLFEAVNVDSARILQQTVCYDISRSLTVSVSWGYAIQVFEVNELLPDLLSLQKTFTPWRRSVNVDASHYMFKTRDFPKNACKRPAVFFLESVVSDQSGIQSNYARYNAGNCPKANAAKNLEYIRVFSKKLELDVEQMKAMRRQCCDILPFFNETMINFPLKSSLDLTTTWDLAICVTNVGRDETFALRSKELLAKPHAKIVVLDTNSSAQTVFAPTSLEHIVFGIASNKNAWPSRKDHVKLWWKPDQMRGCVFLEEALPTNHKHLNNDTSLPPVCISEDTSRFPYTYKGGLQSAIRVARVVSETVALNHLNVRWFVFGDDDTLFFPENLVKTLSKYDHGLWYYIGTNSEMYEQNRYFGFGMAFGGAGFAISYPLAKVLAKVLDSCIERYPHLYGSDARIYSCLTELGVGLTLEPGFHQMDVRGDAFGLLASHPVTPLVSLHHLGVIDPIFPNMTTPKALQHFLKAANADSQRLLQQTICYDRWFSWTIVVSWGYAVQIYGNHMFLPDILPAPETFRRWKSKGTFLARVYTFATKELHNDPCRRPTVFFLDNVSSLGRNGSKTTYQKSFVNCSHDAASPRKLEEVRVFSHKLDLDIKQLQAPRRHCCEVLPSSSVEVMDIAIRECKEEELIRTHP</sequence>
<dbReference type="Proteomes" id="UP001187192">
    <property type="component" value="Unassembled WGS sequence"/>
</dbReference>
<keyword evidence="2" id="KW-1185">Reference proteome</keyword>
<name>A0AA88DMK9_FICCA</name>
<protein>
    <submittedName>
        <fullName evidence="1">Uncharacterized protein</fullName>
    </submittedName>
</protein>
<dbReference type="Gene3D" id="3.90.550.50">
    <property type="match status" value="1"/>
</dbReference>
<dbReference type="EMBL" id="BTGU01000075">
    <property type="protein sequence ID" value="GMN58093.1"/>
    <property type="molecule type" value="Genomic_DNA"/>
</dbReference>
<dbReference type="PANTHER" id="PTHR10811">
    <property type="entry name" value="FRINGE-RELATED"/>
    <property type="match status" value="1"/>
</dbReference>
<proteinExistence type="predicted"/>
<organism evidence="1 2">
    <name type="scientific">Ficus carica</name>
    <name type="common">Common fig</name>
    <dbReference type="NCBI Taxonomy" id="3494"/>
    <lineage>
        <taxon>Eukaryota</taxon>
        <taxon>Viridiplantae</taxon>
        <taxon>Streptophyta</taxon>
        <taxon>Embryophyta</taxon>
        <taxon>Tracheophyta</taxon>
        <taxon>Spermatophyta</taxon>
        <taxon>Magnoliopsida</taxon>
        <taxon>eudicotyledons</taxon>
        <taxon>Gunneridae</taxon>
        <taxon>Pentapetalae</taxon>
        <taxon>rosids</taxon>
        <taxon>fabids</taxon>
        <taxon>Rosales</taxon>
        <taxon>Moraceae</taxon>
        <taxon>Ficeae</taxon>
        <taxon>Ficus</taxon>
    </lineage>
</organism>
<evidence type="ECO:0000313" key="2">
    <source>
        <dbReference type="Proteomes" id="UP001187192"/>
    </source>
</evidence>
<dbReference type="AlphaFoldDB" id="A0AA88DMK9"/>
<gene>
    <name evidence="1" type="ORF">TIFTF001_027183</name>
</gene>
<comment type="caution">
    <text evidence="1">The sequence shown here is derived from an EMBL/GenBank/DDBJ whole genome shotgun (WGS) entry which is preliminary data.</text>
</comment>
<dbReference type="InterPro" id="IPR006740">
    <property type="entry name" value="DUF604"/>
</dbReference>